<organism evidence="3 4">
    <name type="scientific">Mycolicibacterium vanbaalenii (strain DSM 7251 / JCM 13017 / BCRC 16820 / KCTC 9966 / NRRL B-24157 / PYR-1)</name>
    <name type="common">Mycobacterium vanbaalenii</name>
    <dbReference type="NCBI Taxonomy" id="350058"/>
    <lineage>
        <taxon>Bacteria</taxon>
        <taxon>Bacillati</taxon>
        <taxon>Actinomycetota</taxon>
        <taxon>Actinomycetes</taxon>
        <taxon>Mycobacteriales</taxon>
        <taxon>Mycobacteriaceae</taxon>
        <taxon>Mycolicibacterium</taxon>
    </lineage>
</organism>
<reference evidence="3" key="1">
    <citation type="submission" date="2006-12" db="EMBL/GenBank/DDBJ databases">
        <title>Complete sequence of Mycobacterium vanbaalenii PYR-1.</title>
        <authorList>
            <consortium name="US DOE Joint Genome Institute"/>
            <person name="Copeland A."/>
            <person name="Lucas S."/>
            <person name="Lapidus A."/>
            <person name="Barry K."/>
            <person name="Detter J.C."/>
            <person name="Glavina del Rio T."/>
            <person name="Hammon N."/>
            <person name="Israni S."/>
            <person name="Dalin E."/>
            <person name="Tice H."/>
            <person name="Pitluck S."/>
            <person name="Singan V."/>
            <person name="Schmutz J."/>
            <person name="Larimer F."/>
            <person name="Land M."/>
            <person name="Hauser L."/>
            <person name="Kyrpides N."/>
            <person name="Anderson I.J."/>
            <person name="Miller C."/>
            <person name="Richardson P."/>
        </authorList>
    </citation>
    <scope>NUCLEOTIDE SEQUENCE [LARGE SCALE GENOMIC DNA]</scope>
    <source>
        <strain evidence="3">PYR-1</strain>
    </source>
</reference>
<evidence type="ECO:0000313" key="4">
    <source>
        <dbReference type="Proteomes" id="UP000009159"/>
    </source>
</evidence>
<dbReference type="InterPro" id="IPR039331">
    <property type="entry name" value="PAPs-like"/>
</dbReference>
<dbReference type="eggNOG" id="COG1409">
    <property type="taxonomic scope" value="Bacteria"/>
</dbReference>
<dbReference type="InterPro" id="IPR029052">
    <property type="entry name" value="Metallo-depent_PP-like"/>
</dbReference>
<proteinExistence type="predicted"/>
<accession>A1THJ3</accession>
<feature type="region of interest" description="Disordered" evidence="2">
    <location>
        <begin position="1"/>
        <end position="29"/>
    </location>
</feature>
<evidence type="ECO:0000313" key="3">
    <source>
        <dbReference type="EMBL" id="ABM16643.1"/>
    </source>
</evidence>
<name>A1THJ3_MYCVP</name>
<evidence type="ECO:0000256" key="1">
    <source>
        <dbReference type="ARBA" id="ARBA00022729"/>
    </source>
</evidence>
<dbReference type="GO" id="GO:0003993">
    <property type="term" value="F:acid phosphatase activity"/>
    <property type="evidence" value="ECO:0007669"/>
    <property type="project" value="InterPro"/>
</dbReference>
<evidence type="ECO:0000256" key="2">
    <source>
        <dbReference type="SAM" id="MobiDB-lite"/>
    </source>
</evidence>
<dbReference type="Proteomes" id="UP000009159">
    <property type="component" value="Chromosome"/>
</dbReference>
<keyword evidence="4" id="KW-1185">Reference proteome</keyword>
<dbReference type="RefSeq" id="WP_011782994.1">
    <property type="nucleotide sequence ID" value="NC_008726.1"/>
</dbReference>
<dbReference type="EMBL" id="CP000511">
    <property type="protein sequence ID" value="ABM16643.1"/>
    <property type="molecule type" value="Genomic_DNA"/>
</dbReference>
<dbReference type="STRING" id="350058.Mvan_5878"/>
<dbReference type="PANTHER" id="PTHR22953:SF153">
    <property type="entry name" value="PURPLE ACID PHOSPHATASE"/>
    <property type="match status" value="1"/>
</dbReference>
<protein>
    <submittedName>
        <fullName evidence="3">Metallophosphoesterase</fullName>
    </submittedName>
</protein>
<gene>
    <name evidence="3" type="ordered locus">Mvan_5878</name>
</gene>
<dbReference type="Gene3D" id="3.60.21.10">
    <property type="match status" value="1"/>
</dbReference>
<feature type="region of interest" description="Disordered" evidence="2">
    <location>
        <begin position="505"/>
        <end position="554"/>
    </location>
</feature>
<dbReference type="HOGENOM" id="CLU_016378_0_0_11"/>
<dbReference type="KEGG" id="mva:Mvan_5878"/>
<dbReference type="AlphaFoldDB" id="A1THJ3"/>
<sequence>MATLPRAGAVGAHPRDHRPALLTDPFLQRPEPDSTEVAWFTEFCGDAHHVLIGDGVGAMTDTELAAAAAGGAAHGVRVVAAQTVRLSRVAEDRDSHLPADRRPARGIAARAVYRHHAAVVVPAGDREPYRVISVLGDRFVVSETFSVGGPLAPGMPAVIMLTSDHQLLVNTAANIEFAARTITEQLGKIDAVFMPGDLVNVPDRASEWFDDERGSAFFAVMQGRGGRVASDGKAYRGAQILQHAPLYPAIGNHEVQGRRAGHTSLDDSLHNAVPRAVAEAEYAKVADSVNPTGDPAVKSQWVEDNSFSVTTYEEIFSPPRSGPGGKRYYAATVGDVRLITLFATRVWRSDRADADPAARTTGTRFQESHQHLTDPLAQGHGEFIFDDLAVGSRQYEWLRWELESPEFRDARFTVVMLHEGPHSLGENVVPAFTPPCRTEERDDHDRLVGIRYDYPAAENLLLRDVLPLIEHAGVDLVCNGHNHLWNRFTSPAGVHYLEGSNTGNSFGAFPDGSGRRRPVPPPPWNSEDTAAQGNPGGLSPTVPTIAPRRDGGGRPLPYIADNNTVVFQAIYTGTGTVTSWYVDMADTTAGAVKFDEFRL</sequence>
<dbReference type="PANTHER" id="PTHR22953">
    <property type="entry name" value="ACID PHOSPHATASE RELATED"/>
    <property type="match status" value="1"/>
</dbReference>
<keyword evidence="1" id="KW-0732">Signal</keyword>
<dbReference type="SUPFAM" id="SSF56300">
    <property type="entry name" value="Metallo-dependent phosphatases"/>
    <property type="match status" value="1"/>
</dbReference>